<name>A0ABX2ZXN8_9GAMM</name>
<dbReference type="InterPro" id="IPR027417">
    <property type="entry name" value="P-loop_NTPase"/>
</dbReference>
<protein>
    <submittedName>
        <fullName evidence="1">Cobyrinic acid ac-diamide synthase</fullName>
    </submittedName>
</protein>
<dbReference type="PIRSF" id="PIRSF009320">
    <property type="entry name" value="Nuc_binding_HP_1000"/>
    <property type="match status" value="1"/>
</dbReference>
<evidence type="ECO:0000313" key="2">
    <source>
        <dbReference type="Proteomes" id="UP000094329"/>
    </source>
</evidence>
<accession>A0ABX2ZXN8</accession>
<reference evidence="1 2" key="1">
    <citation type="submission" date="2016-08" db="EMBL/GenBank/DDBJ databases">
        <title>Draft genome sequence of Candidatus Piscirickettsia litoralis, from seawater.</title>
        <authorList>
            <person name="Wan X."/>
            <person name="Lee A.J."/>
            <person name="Hou S."/>
            <person name="Donachie S.P."/>
        </authorList>
    </citation>
    <scope>NUCLEOTIDE SEQUENCE [LARGE SCALE GENOMIC DNA]</scope>
    <source>
        <strain evidence="1 2">Y2</strain>
    </source>
</reference>
<proteinExistence type="predicted"/>
<comment type="caution">
    <text evidence="1">The sequence shown here is derived from an EMBL/GenBank/DDBJ whole genome shotgun (WGS) entry which is preliminary data.</text>
</comment>
<sequence>MIILLGSQKGGTGKSTLSVNICAELLRLKKTVLLIDADAQGTSNNWSQDRENTNNLPHLDCLQKYGNIRKTLLELSDRYDYIVVDTAGHDSKELRSGLTAADILLTPFKPSQPDLDTMARLDEIIEEAKIINEELKCFACLNMSPTNPVVNEAKEARKLLNEFSSISIIPTIIRERKAFRDTISQGLGVVETQHSKAKAEIQNLVNDILKELESKKEKMELSHA</sequence>
<dbReference type="PANTHER" id="PTHR13696:SF96">
    <property type="entry name" value="COBQ_COBB_MIND_PARA NUCLEOTIDE BINDING DOMAIN-CONTAINING PROTEIN"/>
    <property type="match status" value="1"/>
</dbReference>
<dbReference type="Gene3D" id="3.40.50.300">
    <property type="entry name" value="P-loop containing nucleotide triphosphate hydrolases"/>
    <property type="match status" value="1"/>
</dbReference>
<dbReference type="CDD" id="cd02042">
    <property type="entry name" value="ParAB_family"/>
    <property type="match status" value="1"/>
</dbReference>
<keyword evidence="2" id="KW-1185">Reference proteome</keyword>
<dbReference type="Proteomes" id="UP000094329">
    <property type="component" value="Unassembled WGS sequence"/>
</dbReference>
<dbReference type="Pfam" id="PF09140">
    <property type="entry name" value="MipZ"/>
    <property type="match status" value="1"/>
</dbReference>
<dbReference type="InterPro" id="IPR050678">
    <property type="entry name" value="DNA_Partitioning_ATPase"/>
</dbReference>
<evidence type="ECO:0000313" key="1">
    <source>
        <dbReference type="EMBL" id="ODN40983.1"/>
    </source>
</evidence>
<dbReference type="EMBL" id="MDTU01000009">
    <property type="protein sequence ID" value="ODN40983.1"/>
    <property type="molecule type" value="Genomic_DNA"/>
</dbReference>
<dbReference type="RefSeq" id="WP_069314569.1">
    <property type="nucleotide sequence ID" value="NZ_MDTU01000009.1"/>
</dbReference>
<dbReference type="InterPro" id="IPR015223">
    <property type="entry name" value="MipZ"/>
</dbReference>
<dbReference type="PANTHER" id="PTHR13696">
    <property type="entry name" value="P-LOOP CONTAINING NUCLEOSIDE TRIPHOSPHATE HYDROLASE"/>
    <property type="match status" value="1"/>
</dbReference>
<dbReference type="SUPFAM" id="SSF52540">
    <property type="entry name" value="P-loop containing nucleoside triphosphate hydrolases"/>
    <property type="match status" value="1"/>
</dbReference>
<organism evidence="1 2">
    <name type="scientific">Piscirickettsia litoralis</name>
    <dbReference type="NCBI Taxonomy" id="1891921"/>
    <lineage>
        <taxon>Bacteria</taxon>
        <taxon>Pseudomonadati</taxon>
        <taxon>Pseudomonadota</taxon>
        <taxon>Gammaproteobacteria</taxon>
        <taxon>Thiotrichales</taxon>
        <taxon>Piscirickettsiaceae</taxon>
        <taxon>Piscirickettsia</taxon>
    </lineage>
</organism>
<gene>
    <name evidence="1" type="ORF">BGC07_18675</name>
</gene>